<comment type="caution">
    <text evidence="3">The sequence shown here is derived from an EMBL/GenBank/DDBJ whole genome shotgun (WGS) entry which is preliminary data.</text>
</comment>
<gene>
    <name evidence="3" type="ORF">FLONG3_2861</name>
</gene>
<dbReference type="AlphaFoldDB" id="A0A395T3A1"/>
<feature type="compositionally biased region" description="Polar residues" evidence="2">
    <location>
        <begin position="1"/>
        <end position="11"/>
    </location>
</feature>
<sequence>MSDPRNQNRARSPTAGGFTPGFIPNDALERLYQAQGIANRLAADQDLEILTLAAEIDRLRGDIDDLSQRVERTETRSTTMTIGVIVLCVAVCISFTRRV</sequence>
<keyword evidence="1" id="KW-0175">Coiled coil</keyword>
<feature type="region of interest" description="Disordered" evidence="2">
    <location>
        <begin position="1"/>
        <end position="20"/>
    </location>
</feature>
<accession>A0A395T3A1</accession>
<evidence type="ECO:0000256" key="2">
    <source>
        <dbReference type="SAM" id="MobiDB-lite"/>
    </source>
</evidence>
<reference evidence="3 4" key="1">
    <citation type="journal article" date="2018" name="PLoS Pathog.">
        <title>Evolution of structural diversity of trichothecenes, a family of toxins produced by plant pathogenic and entomopathogenic fungi.</title>
        <authorList>
            <person name="Proctor R.H."/>
            <person name="McCormick S.P."/>
            <person name="Kim H.S."/>
            <person name="Cardoza R.E."/>
            <person name="Stanley A.M."/>
            <person name="Lindo L."/>
            <person name="Kelly A."/>
            <person name="Brown D.W."/>
            <person name="Lee T."/>
            <person name="Vaughan M.M."/>
            <person name="Alexander N.J."/>
            <person name="Busman M."/>
            <person name="Gutierrez S."/>
        </authorList>
    </citation>
    <scope>NUCLEOTIDE SEQUENCE [LARGE SCALE GENOMIC DNA]</scope>
    <source>
        <strain evidence="3 4">NRRL 20695</strain>
    </source>
</reference>
<protein>
    <submittedName>
        <fullName evidence="3">Uncharacterized protein</fullName>
    </submittedName>
</protein>
<evidence type="ECO:0000313" key="3">
    <source>
        <dbReference type="EMBL" id="RGP78956.1"/>
    </source>
</evidence>
<dbReference type="EMBL" id="PXOG01000056">
    <property type="protein sequence ID" value="RGP78956.1"/>
    <property type="molecule type" value="Genomic_DNA"/>
</dbReference>
<proteinExistence type="predicted"/>
<keyword evidence="4" id="KW-1185">Reference proteome</keyword>
<organism evidence="3 4">
    <name type="scientific">Fusarium longipes</name>
    <dbReference type="NCBI Taxonomy" id="694270"/>
    <lineage>
        <taxon>Eukaryota</taxon>
        <taxon>Fungi</taxon>
        <taxon>Dikarya</taxon>
        <taxon>Ascomycota</taxon>
        <taxon>Pezizomycotina</taxon>
        <taxon>Sordariomycetes</taxon>
        <taxon>Hypocreomycetidae</taxon>
        <taxon>Hypocreales</taxon>
        <taxon>Nectriaceae</taxon>
        <taxon>Fusarium</taxon>
    </lineage>
</organism>
<evidence type="ECO:0000313" key="4">
    <source>
        <dbReference type="Proteomes" id="UP000266234"/>
    </source>
</evidence>
<dbReference type="OrthoDB" id="5073726at2759"/>
<name>A0A395T3A1_9HYPO</name>
<dbReference type="Proteomes" id="UP000266234">
    <property type="component" value="Unassembled WGS sequence"/>
</dbReference>
<evidence type="ECO:0000256" key="1">
    <source>
        <dbReference type="SAM" id="Coils"/>
    </source>
</evidence>
<feature type="coiled-coil region" evidence="1">
    <location>
        <begin position="49"/>
        <end position="76"/>
    </location>
</feature>